<organism evidence="1 2">
    <name type="scientific">Sulfitobacter aestuarii</name>
    <dbReference type="NCBI Taxonomy" id="2161676"/>
    <lineage>
        <taxon>Bacteria</taxon>
        <taxon>Pseudomonadati</taxon>
        <taxon>Pseudomonadota</taxon>
        <taxon>Alphaproteobacteria</taxon>
        <taxon>Rhodobacterales</taxon>
        <taxon>Roseobacteraceae</taxon>
        <taxon>Sulfitobacter</taxon>
    </lineage>
</organism>
<dbReference type="InterPro" id="IPR011739">
    <property type="entry name" value="GTA_rcc01693"/>
</dbReference>
<evidence type="ECO:0000313" key="2">
    <source>
        <dbReference type="Proteomes" id="UP001597474"/>
    </source>
</evidence>
<sequence length="72" mass="7469">MSSGGRLDWAALMRAGLCGLGLRPVEFWALSPVELQLMLGTPGREAPLLGAGLAALMAAYPDDKEARQDGGA</sequence>
<dbReference type="Proteomes" id="UP001597474">
    <property type="component" value="Unassembled WGS sequence"/>
</dbReference>
<gene>
    <name evidence="1" type="ORF">ACFSUD_09860</name>
</gene>
<name>A0ABW5U1Z4_9RHOB</name>
<dbReference type="RefSeq" id="WP_386373904.1">
    <property type="nucleotide sequence ID" value="NZ_JBHUMP010000007.1"/>
</dbReference>
<dbReference type="InterPro" id="IPR019056">
    <property type="entry name" value="Phage_TAC_6"/>
</dbReference>
<evidence type="ECO:0000313" key="1">
    <source>
        <dbReference type="EMBL" id="MFD2739873.1"/>
    </source>
</evidence>
<comment type="caution">
    <text evidence="1">The sequence shown here is derived from an EMBL/GenBank/DDBJ whole genome shotgun (WGS) entry which is preliminary data.</text>
</comment>
<accession>A0ABW5U1Z4</accession>
<dbReference type="NCBIfam" id="TIGR02216">
    <property type="entry name" value="phage_TIGR02216"/>
    <property type="match status" value="1"/>
</dbReference>
<keyword evidence="2" id="KW-1185">Reference proteome</keyword>
<proteinExistence type="predicted"/>
<dbReference type="EMBL" id="JBHUMP010000007">
    <property type="protein sequence ID" value="MFD2739873.1"/>
    <property type="molecule type" value="Genomic_DNA"/>
</dbReference>
<protein>
    <submittedName>
        <fullName evidence="1">Rcc01693 family protein</fullName>
    </submittedName>
</protein>
<reference evidence="2" key="1">
    <citation type="journal article" date="2019" name="Int. J. Syst. Evol. Microbiol.">
        <title>The Global Catalogue of Microorganisms (GCM) 10K type strain sequencing project: providing services to taxonomists for standard genome sequencing and annotation.</title>
        <authorList>
            <consortium name="The Broad Institute Genomics Platform"/>
            <consortium name="The Broad Institute Genome Sequencing Center for Infectious Disease"/>
            <person name="Wu L."/>
            <person name="Ma J."/>
        </authorList>
    </citation>
    <scope>NUCLEOTIDE SEQUENCE [LARGE SCALE GENOMIC DNA]</scope>
    <source>
        <strain evidence="2">TISTR 2562</strain>
    </source>
</reference>
<dbReference type="Pfam" id="PF09550">
    <property type="entry name" value="Phage_TAC_6"/>
    <property type="match status" value="1"/>
</dbReference>